<evidence type="ECO:0008006" key="5">
    <source>
        <dbReference type="Google" id="ProtNLM"/>
    </source>
</evidence>
<dbReference type="InterPro" id="IPR029033">
    <property type="entry name" value="His_PPase_superfam"/>
</dbReference>
<name>A0A813NZT7_9BILA</name>
<dbReference type="EMBL" id="CAJOBC010000048">
    <property type="protein sequence ID" value="CAF3525838.1"/>
    <property type="molecule type" value="Genomic_DNA"/>
</dbReference>
<protein>
    <recommendedName>
        <fullName evidence="5">Phosphoglycerate mutase</fullName>
    </recommendedName>
</protein>
<gene>
    <name evidence="2" type="ORF">GPM918_LOCUS595</name>
    <name evidence="3" type="ORF">SRO942_LOCUS596</name>
</gene>
<dbReference type="Gene3D" id="3.40.50.1240">
    <property type="entry name" value="Phosphoglycerate mutase-like"/>
    <property type="match status" value="1"/>
</dbReference>
<comment type="caution">
    <text evidence="2">The sequence shown here is derived from an EMBL/GenBank/DDBJ whole genome shotgun (WGS) entry which is preliminary data.</text>
</comment>
<evidence type="ECO:0000313" key="2">
    <source>
        <dbReference type="EMBL" id="CAF0746890.1"/>
    </source>
</evidence>
<dbReference type="EMBL" id="CAJNOQ010000048">
    <property type="protein sequence ID" value="CAF0746890.1"/>
    <property type="molecule type" value="Genomic_DNA"/>
</dbReference>
<organism evidence="2 4">
    <name type="scientific">Didymodactylos carnosus</name>
    <dbReference type="NCBI Taxonomy" id="1234261"/>
    <lineage>
        <taxon>Eukaryota</taxon>
        <taxon>Metazoa</taxon>
        <taxon>Spiralia</taxon>
        <taxon>Gnathifera</taxon>
        <taxon>Rotifera</taxon>
        <taxon>Eurotatoria</taxon>
        <taxon>Bdelloidea</taxon>
        <taxon>Philodinida</taxon>
        <taxon>Philodinidae</taxon>
        <taxon>Didymodactylos</taxon>
    </lineage>
</organism>
<dbReference type="Proteomes" id="UP000681722">
    <property type="component" value="Unassembled WGS sequence"/>
</dbReference>
<evidence type="ECO:0000256" key="1">
    <source>
        <dbReference type="SAM" id="MobiDB-lite"/>
    </source>
</evidence>
<dbReference type="AlphaFoldDB" id="A0A813NZT7"/>
<evidence type="ECO:0000313" key="4">
    <source>
        <dbReference type="Proteomes" id="UP000663829"/>
    </source>
</evidence>
<evidence type="ECO:0000313" key="3">
    <source>
        <dbReference type="EMBL" id="CAF3525838.1"/>
    </source>
</evidence>
<accession>A0A813NZT7</accession>
<dbReference type="SUPFAM" id="SSF53254">
    <property type="entry name" value="Phosphoglycerate mutase-like"/>
    <property type="match status" value="1"/>
</dbReference>
<sequence>MLLYRNCAILPTAIDSKIAKKLTCVTCSQFTNSCLCQHGGSGSIDLNNHLVIFDSCDNFSSEKNSFNYGSISLPSSTFSSSLKEPQYFFLVRHGIYLTTCSEDDGLIELGRQQSFYCADLINSLAKTIETKNGDQNQRLSFTYVEHSGYKRSYETGLITGRRLNELQRLTESFENCYSRVACWSEVRSISRIKRRWYKIKRLFFSSTNSDKPPKHHIVFSHGNLISGIVTYLMSGGRWDRLRFGNLAPHCSVTILSYTNGDLLPIIVLAPFQVSTIIPITINNVNPRKMCLQELPINDDINDQVWSTIINTIIPKRVVGLNMIHVDLISKFIPGTEEEEEKMKVIIKQFHTQIVTQTNNRSSGKRALASNFEEEKGEEDRSESGYNNSKKTIQHY</sequence>
<keyword evidence="4" id="KW-1185">Reference proteome</keyword>
<reference evidence="2" key="1">
    <citation type="submission" date="2021-02" db="EMBL/GenBank/DDBJ databases">
        <authorList>
            <person name="Nowell W R."/>
        </authorList>
    </citation>
    <scope>NUCLEOTIDE SEQUENCE</scope>
</reference>
<proteinExistence type="predicted"/>
<dbReference type="OrthoDB" id="10020502at2759"/>
<dbReference type="Proteomes" id="UP000663829">
    <property type="component" value="Unassembled WGS sequence"/>
</dbReference>
<feature type="compositionally biased region" description="Polar residues" evidence="1">
    <location>
        <begin position="385"/>
        <end position="395"/>
    </location>
</feature>
<feature type="region of interest" description="Disordered" evidence="1">
    <location>
        <begin position="357"/>
        <end position="395"/>
    </location>
</feature>